<proteinExistence type="predicted"/>
<evidence type="ECO:0000313" key="2">
    <source>
        <dbReference type="Proteomes" id="UP000192247"/>
    </source>
</evidence>
<organism evidence="1 2">
    <name type="scientific">Tropilaelaps mercedesae</name>
    <dbReference type="NCBI Taxonomy" id="418985"/>
    <lineage>
        <taxon>Eukaryota</taxon>
        <taxon>Metazoa</taxon>
        <taxon>Ecdysozoa</taxon>
        <taxon>Arthropoda</taxon>
        <taxon>Chelicerata</taxon>
        <taxon>Arachnida</taxon>
        <taxon>Acari</taxon>
        <taxon>Parasitiformes</taxon>
        <taxon>Mesostigmata</taxon>
        <taxon>Gamasina</taxon>
        <taxon>Dermanyssoidea</taxon>
        <taxon>Laelapidae</taxon>
        <taxon>Tropilaelaps</taxon>
    </lineage>
</organism>
<dbReference type="PANTHER" id="PTHR14958">
    <property type="entry name" value="POTASSIUM CHANNEL TETRAMERISATION DOMAIN CONTAINING PROTEIN"/>
    <property type="match status" value="1"/>
</dbReference>
<comment type="caution">
    <text evidence="1">The sequence shown here is derived from an EMBL/GenBank/DDBJ whole genome shotgun (WGS) entry which is preliminary data.</text>
</comment>
<dbReference type="AlphaFoldDB" id="A0A1V9Y1Z4"/>
<name>A0A1V9Y1Z4_9ACAR</name>
<dbReference type="GO" id="GO:0043161">
    <property type="term" value="P:proteasome-mediated ubiquitin-dependent protein catabolic process"/>
    <property type="evidence" value="ECO:0007669"/>
    <property type="project" value="TreeGrafter"/>
</dbReference>
<dbReference type="GO" id="GO:0005737">
    <property type="term" value="C:cytoplasm"/>
    <property type="evidence" value="ECO:0007669"/>
    <property type="project" value="TreeGrafter"/>
</dbReference>
<dbReference type="InParanoid" id="A0A1V9Y1Z4"/>
<accession>A0A1V9Y1Z4</accession>
<keyword evidence="2" id="KW-1185">Reference proteome</keyword>
<dbReference type="EMBL" id="MNPL01000745">
    <property type="protein sequence ID" value="OQR79749.1"/>
    <property type="molecule type" value="Genomic_DNA"/>
</dbReference>
<evidence type="ECO:0000313" key="1">
    <source>
        <dbReference type="EMBL" id="OQR79749.1"/>
    </source>
</evidence>
<sequence length="184" mass="20582">MLKKAIADRNSKTKLASDGRKHVYRVLQCHEDELTQMVSTMSDGWKFEQLIPIGSSYTYGTDDQAEFLCVVSRECANSQGLEGKDRAQSLYWLVTSCRSLFSLFSRKPRGCDSDKGSRWIPTLEPAKHATPAHEQANIFFPQIISSHGLRSSPLSAQPTVTWLGVVEFRQVQVYALIICHTSAG</sequence>
<dbReference type="Gene3D" id="3.30.70.2000">
    <property type="match status" value="1"/>
</dbReference>
<dbReference type="PANTHER" id="PTHR14958:SF29">
    <property type="entry name" value="INSOMNIAC, ISOFORM B"/>
    <property type="match status" value="1"/>
</dbReference>
<dbReference type="Proteomes" id="UP000192247">
    <property type="component" value="Unassembled WGS sequence"/>
</dbReference>
<dbReference type="GO" id="GO:0097602">
    <property type="term" value="F:cullin family protein binding"/>
    <property type="evidence" value="ECO:0007669"/>
    <property type="project" value="TreeGrafter"/>
</dbReference>
<reference evidence="1 2" key="1">
    <citation type="journal article" date="2017" name="Gigascience">
        <title>Draft genome of the honey bee ectoparasitic mite, Tropilaelaps mercedesae, is shaped by the parasitic life history.</title>
        <authorList>
            <person name="Dong X."/>
            <person name="Armstrong S.D."/>
            <person name="Xia D."/>
            <person name="Makepeace B.L."/>
            <person name="Darby A.C."/>
            <person name="Kadowaki T."/>
        </authorList>
    </citation>
    <scope>NUCLEOTIDE SEQUENCE [LARGE SCALE GENOMIC DNA]</scope>
    <source>
        <strain evidence="1">Wuxi-XJTLU</strain>
    </source>
</reference>
<gene>
    <name evidence="1" type="ORF">BIW11_05515</name>
</gene>
<protein>
    <submittedName>
        <fullName evidence="1">BTB/POZ domain-containing protein KCTD5-like</fullName>
    </submittedName>
</protein>
<dbReference type="STRING" id="418985.A0A1V9Y1Z4"/>
<dbReference type="OrthoDB" id="1244179at2759"/>
<dbReference type="FunFam" id="3.30.70.2000:FF:000001">
    <property type="entry name" value="Potassium channel tetramerization domain-containing 17"/>
    <property type="match status" value="1"/>
</dbReference>
<dbReference type="GO" id="GO:0031463">
    <property type="term" value="C:Cul3-RING ubiquitin ligase complex"/>
    <property type="evidence" value="ECO:0007669"/>
    <property type="project" value="TreeGrafter"/>
</dbReference>